<organism evidence="2 3">
    <name type="scientific">Candidatus Sulfomarinibacter kjeldsenii</name>
    <dbReference type="NCBI Taxonomy" id="2885994"/>
    <lineage>
        <taxon>Bacteria</taxon>
        <taxon>Pseudomonadati</taxon>
        <taxon>Acidobacteriota</taxon>
        <taxon>Thermoanaerobaculia</taxon>
        <taxon>Thermoanaerobaculales</taxon>
        <taxon>Candidatus Sulfomarinibacteraceae</taxon>
        <taxon>Candidatus Sulfomarinibacter</taxon>
    </lineage>
</organism>
<comment type="caution">
    <text evidence="2">The sequence shown here is derived from an EMBL/GenBank/DDBJ whole genome shotgun (WGS) entry which is preliminary data.</text>
</comment>
<name>A0A8J7CE40_9BACT</name>
<sequence length="142" mass="15455">MDEKRPEQPKIKVVDRRKFSSEGDPLDTAAPTVEAAAQTAPPEDVISESAEPTPESGPATPAPEHRGQSSQLFLELVTMLAGQAELLLVGAEDLPAQPAEAHRMINYLGALEEKTAGNLSDDESKLLSSLLYQLRTFYLQRK</sequence>
<feature type="compositionally biased region" description="Low complexity" evidence="1">
    <location>
        <begin position="28"/>
        <end position="42"/>
    </location>
</feature>
<feature type="compositionally biased region" description="Basic and acidic residues" evidence="1">
    <location>
        <begin position="1"/>
        <end position="21"/>
    </location>
</feature>
<protein>
    <submittedName>
        <fullName evidence="2">DUF1844 domain-containing protein</fullName>
    </submittedName>
</protein>
<dbReference type="EMBL" id="JACXWA010000005">
    <property type="protein sequence ID" value="MBD3869777.1"/>
    <property type="molecule type" value="Genomic_DNA"/>
</dbReference>
<dbReference type="InterPro" id="IPR014995">
    <property type="entry name" value="DUF1844"/>
</dbReference>
<dbReference type="Proteomes" id="UP000598633">
    <property type="component" value="Unassembled WGS sequence"/>
</dbReference>
<dbReference type="AlphaFoldDB" id="A0A8J7CE40"/>
<accession>A0A8J7CE40</accession>
<evidence type="ECO:0000256" key="1">
    <source>
        <dbReference type="SAM" id="MobiDB-lite"/>
    </source>
</evidence>
<reference evidence="2 3" key="1">
    <citation type="submission" date="2020-08" db="EMBL/GenBank/DDBJ databases">
        <title>Acidobacteriota in marine sediments use diverse sulfur dissimilation pathways.</title>
        <authorList>
            <person name="Wasmund K."/>
        </authorList>
    </citation>
    <scope>NUCLEOTIDE SEQUENCE [LARGE SCALE GENOMIC DNA]</scope>
    <source>
        <strain evidence="2">MAG AM3-A</strain>
    </source>
</reference>
<proteinExistence type="predicted"/>
<evidence type="ECO:0000313" key="3">
    <source>
        <dbReference type="Proteomes" id="UP000598633"/>
    </source>
</evidence>
<feature type="region of interest" description="Disordered" evidence="1">
    <location>
        <begin position="1"/>
        <end position="70"/>
    </location>
</feature>
<evidence type="ECO:0000313" key="2">
    <source>
        <dbReference type="EMBL" id="MBD3869777.1"/>
    </source>
</evidence>
<dbReference type="Pfam" id="PF08899">
    <property type="entry name" value="DUF1844"/>
    <property type="match status" value="1"/>
</dbReference>
<gene>
    <name evidence="2" type="ORF">IFJ97_00260</name>
</gene>